<accession>A0A6G0VJ41</accession>
<evidence type="ECO:0000313" key="1">
    <source>
        <dbReference type="EMBL" id="KAF0688947.1"/>
    </source>
</evidence>
<gene>
    <name evidence="1" type="ORF">FWK35_00037430</name>
</gene>
<dbReference type="EMBL" id="VUJU01016449">
    <property type="protein sequence ID" value="KAF0688947.1"/>
    <property type="molecule type" value="Genomic_DNA"/>
</dbReference>
<proteinExistence type="predicted"/>
<comment type="caution">
    <text evidence="1">The sequence shown here is derived from an EMBL/GenBank/DDBJ whole genome shotgun (WGS) entry which is preliminary data.</text>
</comment>
<sequence>ILYTIKINETQCLTTINPSLYYHLVLRSAIPEHFKFISSNSIDVIKIVIGNEGLPISKINVNQLWSILSYIRIQGLLNVRIPSSVVKIISDQLASFKKGVPYENPGP</sequence>
<evidence type="ECO:0000313" key="2">
    <source>
        <dbReference type="Proteomes" id="UP000478052"/>
    </source>
</evidence>
<name>A0A6G0VJ41_APHCR</name>
<dbReference type="AlphaFoldDB" id="A0A6G0VJ41"/>
<dbReference type="Proteomes" id="UP000478052">
    <property type="component" value="Unassembled WGS sequence"/>
</dbReference>
<reference evidence="1 2" key="1">
    <citation type="submission" date="2019-08" db="EMBL/GenBank/DDBJ databases">
        <title>Whole genome of Aphis craccivora.</title>
        <authorList>
            <person name="Voronova N.V."/>
            <person name="Shulinski R.S."/>
            <person name="Bandarenka Y.V."/>
            <person name="Zhorov D.G."/>
            <person name="Warner D."/>
        </authorList>
    </citation>
    <scope>NUCLEOTIDE SEQUENCE [LARGE SCALE GENOMIC DNA]</scope>
    <source>
        <strain evidence="1">180601</strain>
        <tissue evidence="1">Whole Body</tissue>
    </source>
</reference>
<organism evidence="1 2">
    <name type="scientific">Aphis craccivora</name>
    <name type="common">Cowpea aphid</name>
    <dbReference type="NCBI Taxonomy" id="307492"/>
    <lineage>
        <taxon>Eukaryota</taxon>
        <taxon>Metazoa</taxon>
        <taxon>Ecdysozoa</taxon>
        <taxon>Arthropoda</taxon>
        <taxon>Hexapoda</taxon>
        <taxon>Insecta</taxon>
        <taxon>Pterygota</taxon>
        <taxon>Neoptera</taxon>
        <taxon>Paraneoptera</taxon>
        <taxon>Hemiptera</taxon>
        <taxon>Sternorrhyncha</taxon>
        <taxon>Aphidomorpha</taxon>
        <taxon>Aphidoidea</taxon>
        <taxon>Aphididae</taxon>
        <taxon>Aphidini</taxon>
        <taxon>Aphis</taxon>
        <taxon>Aphis</taxon>
    </lineage>
</organism>
<protein>
    <submittedName>
        <fullName evidence="1">Uncharacterized protein</fullName>
    </submittedName>
</protein>
<keyword evidence="2" id="KW-1185">Reference proteome</keyword>
<feature type="non-terminal residue" evidence="1">
    <location>
        <position position="1"/>
    </location>
</feature>